<dbReference type="AlphaFoldDB" id="A0A0W0U7A4"/>
<evidence type="ECO:0000313" key="5">
    <source>
        <dbReference type="Proteomes" id="UP000251942"/>
    </source>
</evidence>
<feature type="coiled-coil region" evidence="1">
    <location>
        <begin position="109"/>
        <end position="136"/>
    </location>
</feature>
<dbReference type="Proteomes" id="UP000054698">
    <property type="component" value="Unassembled WGS sequence"/>
</dbReference>
<organism evidence="2 4">
    <name type="scientific">Legionella feeleii</name>
    <dbReference type="NCBI Taxonomy" id="453"/>
    <lineage>
        <taxon>Bacteria</taxon>
        <taxon>Pseudomonadati</taxon>
        <taxon>Pseudomonadota</taxon>
        <taxon>Gammaproteobacteria</taxon>
        <taxon>Legionellales</taxon>
        <taxon>Legionellaceae</taxon>
        <taxon>Legionella</taxon>
    </lineage>
</organism>
<reference evidence="3 5" key="2">
    <citation type="submission" date="2018-06" db="EMBL/GenBank/DDBJ databases">
        <authorList>
            <consortium name="Pathogen Informatics"/>
            <person name="Doyle S."/>
        </authorList>
    </citation>
    <scope>NUCLEOTIDE SEQUENCE [LARGE SCALE GENOMIC DNA]</scope>
    <source>
        <strain evidence="3 5">NCTC12022</strain>
    </source>
</reference>
<dbReference type="OrthoDB" id="5641125at2"/>
<gene>
    <name evidence="2" type="ORF">Lfee_0308</name>
    <name evidence="3" type="ORF">NCTC12022_02232</name>
</gene>
<evidence type="ECO:0000313" key="3">
    <source>
        <dbReference type="EMBL" id="SPX61492.1"/>
    </source>
</evidence>
<reference evidence="2 4" key="1">
    <citation type="submission" date="2015-11" db="EMBL/GenBank/DDBJ databases">
        <title>Genomic analysis of 38 Legionella species identifies large and diverse effector repertoires.</title>
        <authorList>
            <person name="Burstein D."/>
            <person name="Amaro F."/>
            <person name="Zusman T."/>
            <person name="Lifshitz Z."/>
            <person name="Cohen O."/>
            <person name="Gilbert J.A."/>
            <person name="Pupko T."/>
            <person name="Shuman H.A."/>
            <person name="Segal G."/>
        </authorList>
    </citation>
    <scope>NUCLEOTIDE SEQUENCE [LARGE SCALE GENOMIC DNA]</scope>
    <source>
        <strain evidence="2 4">WO-44C</strain>
    </source>
</reference>
<dbReference type="PATRIC" id="fig|453.4.peg.335"/>
<dbReference type="EMBL" id="LNYB01000012">
    <property type="protein sequence ID" value="KTD03907.1"/>
    <property type="molecule type" value="Genomic_DNA"/>
</dbReference>
<evidence type="ECO:0000313" key="4">
    <source>
        <dbReference type="Proteomes" id="UP000054698"/>
    </source>
</evidence>
<feature type="coiled-coil region" evidence="1">
    <location>
        <begin position="190"/>
        <end position="245"/>
    </location>
</feature>
<dbReference type="RefSeq" id="WP_058443530.1">
    <property type="nucleotide sequence ID" value="NZ_CAAAHT010000009.1"/>
</dbReference>
<protein>
    <submittedName>
        <fullName evidence="2">Coiled-coil protein</fullName>
    </submittedName>
</protein>
<evidence type="ECO:0000256" key="1">
    <source>
        <dbReference type="SAM" id="Coils"/>
    </source>
</evidence>
<proteinExistence type="predicted"/>
<accession>A0A0W0U7A4</accession>
<evidence type="ECO:0000313" key="2">
    <source>
        <dbReference type="EMBL" id="KTD03907.1"/>
    </source>
</evidence>
<dbReference type="EMBL" id="UASS01000022">
    <property type="protein sequence ID" value="SPX61492.1"/>
    <property type="molecule type" value="Genomic_DNA"/>
</dbReference>
<dbReference type="Proteomes" id="UP000251942">
    <property type="component" value="Unassembled WGS sequence"/>
</dbReference>
<keyword evidence="1" id="KW-0175">Coiled coil</keyword>
<keyword evidence="4" id="KW-1185">Reference proteome</keyword>
<sequence>MSNFLQVAKIILARRIKQIRNDSVSADTGLTNLAITFFSLGFLGRDKALSATKQDLDDDLLSELNDVQDGENDEATLETLKTLISKYKNSAKIASSKKGYDEGTSGPALQALITLLDDIYKKLKDVEKESKDVEKESEEGVKLLDTPDDGTPLNVYRYQTIRYLAQKVEDAGNQSLINKLLQNPKISSCHELAEEKEKILIANLKQCEENIRELNEFEEIARREAERARKALEEAKKVIKDEDIEDAEIPKPSKILVEKKPVDYPALRKKSVLSSLKALKEENETLCERFGPKISLPVSVIFFTSLSIALPTFKPGPGYLQECAEAAVSEINPPEVTQISICSL</sequence>
<name>A0A0W0U7A4_9GAMM</name>